<feature type="region of interest" description="Disordered" evidence="1">
    <location>
        <begin position="145"/>
        <end position="175"/>
    </location>
</feature>
<feature type="region of interest" description="Disordered" evidence="1">
    <location>
        <begin position="96"/>
        <end position="120"/>
    </location>
</feature>
<dbReference type="EMBL" id="JAWWNJ010000024">
    <property type="protein sequence ID" value="KAK7031614.1"/>
    <property type="molecule type" value="Genomic_DNA"/>
</dbReference>
<feature type="compositionally biased region" description="Low complexity" evidence="1">
    <location>
        <begin position="111"/>
        <end position="120"/>
    </location>
</feature>
<keyword evidence="3" id="KW-1185">Reference proteome</keyword>
<feature type="compositionally biased region" description="Low complexity" evidence="1">
    <location>
        <begin position="340"/>
        <end position="353"/>
    </location>
</feature>
<accession>A0AAW0BXL6</accession>
<organism evidence="2 3">
    <name type="scientific">Favolaschia claudopus</name>
    <dbReference type="NCBI Taxonomy" id="2862362"/>
    <lineage>
        <taxon>Eukaryota</taxon>
        <taxon>Fungi</taxon>
        <taxon>Dikarya</taxon>
        <taxon>Basidiomycota</taxon>
        <taxon>Agaricomycotina</taxon>
        <taxon>Agaricomycetes</taxon>
        <taxon>Agaricomycetidae</taxon>
        <taxon>Agaricales</taxon>
        <taxon>Marasmiineae</taxon>
        <taxon>Mycenaceae</taxon>
        <taxon>Favolaschia</taxon>
    </lineage>
</organism>
<feature type="compositionally biased region" description="Polar residues" evidence="1">
    <location>
        <begin position="354"/>
        <end position="369"/>
    </location>
</feature>
<name>A0AAW0BXL6_9AGAR</name>
<dbReference type="AlphaFoldDB" id="A0AAW0BXL6"/>
<evidence type="ECO:0000313" key="2">
    <source>
        <dbReference type="EMBL" id="KAK7031614.1"/>
    </source>
</evidence>
<proteinExistence type="predicted"/>
<reference evidence="2 3" key="1">
    <citation type="journal article" date="2024" name="J Genomics">
        <title>Draft genome sequencing and assembly of Favolaschia claudopus CIRM-BRFM 2984 isolated from oak limbs.</title>
        <authorList>
            <person name="Navarro D."/>
            <person name="Drula E."/>
            <person name="Chaduli D."/>
            <person name="Cazenave R."/>
            <person name="Ahrendt S."/>
            <person name="Wang J."/>
            <person name="Lipzen A."/>
            <person name="Daum C."/>
            <person name="Barry K."/>
            <person name="Grigoriev I.V."/>
            <person name="Favel A."/>
            <person name="Rosso M.N."/>
            <person name="Martin F."/>
        </authorList>
    </citation>
    <scope>NUCLEOTIDE SEQUENCE [LARGE SCALE GENOMIC DNA]</scope>
    <source>
        <strain evidence="2 3">CIRM-BRFM 2984</strain>
    </source>
</reference>
<feature type="compositionally biased region" description="Polar residues" evidence="1">
    <location>
        <begin position="314"/>
        <end position="339"/>
    </location>
</feature>
<comment type="caution">
    <text evidence="2">The sequence shown here is derived from an EMBL/GenBank/DDBJ whole genome shotgun (WGS) entry which is preliminary data.</text>
</comment>
<feature type="compositionally biased region" description="Basic residues" evidence="1">
    <location>
        <begin position="151"/>
        <end position="165"/>
    </location>
</feature>
<sequence>MSYRSRASNLELAMMMGNLNPNSTTRPCTQCQAPVPKTQTLLTCEKCRDKKKRQKARRKERDTAIAEGRGMGVNQGFSSAPLQAVVARQEEETKARIAAAARSRRGDVEPSASDSASASTSAAATARSGYSGMGIVMQAILDEHEKEHSRKGAAKKPAPKKKAAPARRTVPKSAAQAALNEDEEYLAELLLQEFVAKELKLVSSAGGASKSAQAALDGDEEYLAELLLRELVAKEPASDSESASALDEDEEFLTKLLLREVVAKELASGSGSGTKRKFQEVEADESGLYDAETAKKRLRGEMPMPKLEPIPEAASTSQQTLPKSGSVKSLPLTSQSTNLPPAAKSAPGAKPQKVQANLSNWFKPTAKSV</sequence>
<evidence type="ECO:0000313" key="3">
    <source>
        <dbReference type="Proteomes" id="UP001362999"/>
    </source>
</evidence>
<gene>
    <name evidence="2" type="ORF">R3P38DRAFT_2924757</name>
</gene>
<evidence type="ECO:0000256" key="1">
    <source>
        <dbReference type="SAM" id="MobiDB-lite"/>
    </source>
</evidence>
<protein>
    <submittedName>
        <fullName evidence="2">Uncharacterized protein</fullName>
    </submittedName>
</protein>
<feature type="region of interest" description="Disordered" evidence="1">
    <location>
        <begin position="266"/>
        <end position="369"/>
    </location>
</feature>
<dbReference type="Proteomes" id="UP001362999">
    <property type="component" value="Unassembled WGS sequence"/>
</dbReference>